<dbReference type="SUPFAM" id="SSF53244">
    <property type="entry name" value="MurD-like peptide ligases, peptide-binding domain"/>
    <property type="match status" value="1"/>
</dbReference>
<accession>A0A4U1BQ47</accession>
<dbReference type="InterPro" id="IPR005757">
    <property type="entry name" value="Mpl"/>
</dbReference>
<dbReference type="OrthoDB" id="9804126at2"/>
<evidence type="ECO:0000256" key="9">
    <source>
        <dbReference type="HAMAP-Rule" id="MF_02020"/>
    </source>
</evidence>
<keyword evidence="4 9" id="KW-0067">ATP-binding</keyword>
<dbReference type="Pfam" id="PF02875">
    <property type="entry name" value="Mur_ligase_C"/>
    <property type="match status" value="1"/>
</dbReference>
<keyword evidence="1 9" id="KW-0436">Ligase</keyword>
<reference evidence="13 14" key="1">
    <citation type="submission" date="2019-04" db="EMBL/GenBank/DDBJ databases">
        <authorList>
            <person name="Hwang J.C."/>
        </authorList>
    </citation>
    <scope>NUCLEOTIDE SEQUENCE [LARGE SCALE GENOMIC DNA]</scope>
    <source>
        <strain evidence="13 14">IMCC35002</strain>
    </source>
</reference>
<evidence type="ECO:0000259" key="12">
    <source>
        <dbReference type="Pfam" id="PF08245"/>
    </source>
</evidence>
<keyword evidence="2 9" id="KW-0132">Cell division</keyword>
<evidence type="ECO:0000256" key="1">
    <source>
        <dbReference type="ARBA" id="ARBA00022598"/>
    </source>
</evidence>
<dbReference type="RefSeq" id="WP_136862533.1">
    <property type="nucleotide sequence ID" value="NZ_SWCJ01000003.1"/>
</dbReference>
<comment type="cofactor">
    <cofactor evidence="9">
        <name>Mg(2+)</name>
        <dbReference type="ChEBI" id="CHEBI:18420"/>
    </cofactor>
</comment>
<feature type="domain" description="Mur ligase N-terminal catalytic" evidence="10">
    <location>
        <begin position="2"/>
        <end position="100"/>
    </location>
</feature>
<evidence type="ECO:0000256" key="2">
    <source>
        <dbReference type="ARBA" id="ARBA00022618"/>
    </source>
</evidence>
<protein>
    <recommendedName>
        <fullName evidence="9">UDP-N-acetylmuramate--L-alanyl-gamma-D-glutamyl-meso-2,6-diaminoheptandioate ligase</fullName>
        <ecNumber evidence="9">6.3.2.45</ecNumber>
    </recommendedName>
    <alternativeName>
        <fullName evidence="9">Murein peptide ligase</fullName>
    </alternativeName>
    <alternativeName>
        <fullName evidence="9">UDP-N-acetylmuramate:L-alanyl-gamma-D-glutamyl-meso-diaminopimelate ligase</fullName>
    </alternativeName>
</protein>
<dbReference type="InterPro" id="IPR036565">
    <property type="entry name" value="Mur-like_cat_sf"/>
</dbReference>
<keyword evidence="7 9" id="KW-0131">Cell cycle</keyword>
<dbReference type="GO" id="GO:0071555">
    <property type="term" value="P:cell wall organization"/>
    <property type="evidence" value="ECO:0007669"/>
    <property type="project" value="UniProtKB-KW"/>
</dbReference>
<organism evidence="13 14">
    <name type="scientific">Ferrimonas aestuarii</name>
    <dbReference type="NCBI Taxonomy" id="2569539"/>
    <lineage>
        <taxon>Bacteria</taxon>
        <taxon>Pseudomonadati</taxon>
        <taxon>Pseudomonadota</taxon>
        <taxon>Gammaproteobacteria</taxon>
        <taxon>Alteromonadales</taxon>
        <taxon>Ferrimonadaceae</taxon>
        <taxon>Ferrimonas</taxon>
    </lineage>
</organism>
<evidence type="ECO:0000256" key="8">
    <source>
        <dbReference type="ARBA" id="ARBA00023316"/>
    </source>
</evidence>
<evidence type="ECO:0000313" key="14">
    <source>
        <dbReference type="Proteomes" id="UP000305675"/>
    </source>
</evidence>
<sequence length="450" mass="49002">MHVHILGICGTFMGGIALLARSLGHKVTGSDAGVYPPMSTQLEQQGIELIEGYDPSQLEPAPDIVVVGNAMSRGNECVETLLNGHIPFTSGPQFLADHILKERWVLAVSGTHGKTTTASMLAWLLEDNQLAPGFLIGGVPQEFGVSARIGDTPFFVVEADEYDTAFFDKRSKFIHYRPKTLVANNLEFDHADIFDTIDDIKRSFHHLLKIVPNKGQVIWPESDANLADVVAKGCWSEQQKLGPNDWHANKLKADGSEFEVYFGQKCYGTVRWNLIGDHNIDNALAALVAARHVGVRPADAIVSLAKFKGPKRRMELRGEAGGVRVFDDFAHHPTAITTSLKGMKHSVGEGRVIAVLEPRSNTMKRGVHKDTLAEAISFADGAYLYQGPDVKWNISDSMNKATIAVVVSDCVADIVQQVAAKAQSGDTVVVMSNGGFDGIHQKLLDALENR</sequence>
<evidence type="ECO:0000259" key="10">
    <source>
        <dbReference type="Pfam" id="PF01225"/>
    </source>
</evidence>
<name>A0A4U1BQ47_9GAMM</name>
<dbReference type="InterPro" id="IPR050061">
    <property type="entry name" value="MurCDEF_pg_biosynth"/>
</dbReference>
<dbReference type="Pfam" id="PF08245">
    <property type="entry name" value="Mur_ligase_M"/>
    <property type="match status" value="1"/>
</dbReference>
<dbReference type="EC" id="6.3.2.45" evidence="9"/>
<dbReference type="GO" id="GO:0051301">
    <property type="term" value="P:cell division"/>
    <property type="evidence" value="ECO:0007669"/>
    <property type="project" value="UniProtKB-KW"/>
</dbReference>
<keyword evidence="14" id="KW-1185">Reference proteome</keyword>
<dbReference type="GO" id="GO:0009254">
    <property type="term" value="P:peptidoglycan turnover"/>
    <property type="evidence" value="ECO:0007669"/>
    <property type="project" value="UniProtKB-UniRule"/>
</dbReference>
<evidence type="ECO:0000256" key="7">
    <source>
        <dbReference type="ARBA" id="ARBA00023306"/>
    </source>
</evidence>
<dbReference type="SUPFAM" id="SSF51984">
    <property type="entry name" value="MurCD N-terminal domain"/>
    <property type="match status" value="1"/>
</dbReference>
<dbReference type="Gene3D" id="3.40.1190.10">
    <property type="entry name" value="Mur-like, catalytic domain"/>
    <property type="match status" value="1"/>
</dbReference>
<comment type="catalytic activity">
    <reaction evidence="9">
        <text>UDP-N-acetyl-alpha-D-muramate + L-alanyl-gamma-D-glutamyl-meso-2,6-diaminopimelate + ATP = UDP-N-acetyl-alpha-D-muramoyl-L-alanyl-gamma-D-glutamyl-meso-2,6-diaminopimelate + ADP + phosphate + H(+)</text>
        <dbReference type="Rhea" id="RHEA:29563"/>
        <dbReference type="ChEBI" id="CHEBI:15378"/>
        <dbReference type="ChEBI" id="CHEBI:30616"/>
        <dbReference type="ChEBI" id="CHEBI:43474"/>
        <dbReference type="ChEBI" id="CHEBI:61401"/>
        <dbReference type="ChEBI" id="CHEBI:70757"/>
        <dbReference type="ChEBI" id="CHEBI:83905"/>
        <dbReference type="ChEBI" id="CHEBI:456216"/>
        <dbReference type="EC" id="6.3.2.45"/>
    </reaction>
</comment>
<dbReference type="Gene3D" id="3.90.190.20">
    <property type="entry name" value="Mur ligase, C-terminal domain"/>
    <property type="match status" value="1"/>
</dbReference>
<dbReference type="UniPathway" id="UPA00544"/>
<comment type="function">
    <text evidence="9">Reutilizes the intact tripeptide L-alanyl-gamma-D-glutamyl-meso-diaminopimelate by linking it to UDP-N-acetylmuramate.</text>
</comment>
<evidence type="ECO:0000256" key="4">
    <source>
        <dbReference type="ARBA" id="ARBA00022840"/>
    </source>
</evidence>
<dbReference type="GO" id="GO:0005524">
    <property type="term" value="F:ATP binding"/>
    <property type="evidence" value="ECO:0007669"/>
    <property type="project" value="UniProtKB-UniRule"/>
</dbReference>
<dbReference type="InterPro" id="IPR000713">
    <property type="entry name" value="Mur_ligase_N"/>
</dbReference>
<dbReference type="AlphaFoldDB" id="A0A4U1BQ47"/>
<evidence type="ECO:0000313" key="13">
    <source>
        <dbReference type="EMBL" id="TKB56729.1"/>
    </source>
</evidence>
<feature type="domain" description="Mur ligase central" evidence="12">
    <location>
        <begin position="108"/>
        <end position="290"/>
    </location>
</feature>
<dbReference type="Gene3D" id="3.40.50.720">
    <property type="entry name" value="NAD(P)-binding Rossmann-like Domain"/>
    <property type="match status" value="1"/>
</dbReference>
<comment type="pathway">
    <text evidence="9">Cell wall biogenesis; peptidoglycan recycling.</text>
</comment>
<dbReference type="InterPro" id="IPR013221">
    <property type="entry name" value="Mur_ligase_cen"/>
</dbReference>
<gene>
    <name evidence="9 13" type="primary">mpl</name>
    <name evidence="13" type="ORF">FCL42_06235</name>
</gene>
<dbReference type="HAMAP" id="MF_02020">
    <property type="entry name" value="Mpl"/>
    <property type="match status" value="1"/>
</dbReference>
<dbReference type="InterPro" id="IPR036615">
    <property type="entry name" value="Mur_ligase_C_dom_sf"/>
</dbReference>
<dbReference type="Proteomes" id="UP000305675">
    <property type="component" value="Unassembled WGS sequence"/>
</dbReference>
<evidence type="ECO:0000256" key="6">
    <source>
        <dbReference type="ARBA" id="ARBA00022984"/>
    </source>
</evidence>
<dbReference type="SUPFAM" id="SSF53623">
    <property type="entry name" value="MurD-like peptide ligases, catalytic domain"/>
    <property type="match status" value="1"/>
</dbReference>
<proteinExistence type="inferred from homology"/>
<keyword evidence="5 9" id="KW-0133">Cell shape</keyword>
<dbReference type="GO" id="GO:0009252">
    <property type="term" value="P:peptidoglycan biosynthetic process"/>
    <property type="evidence" value="ECO:0007669"/>
    <property type="project" value="UniProtKB-UniRule"/>
</dbReference>
<dbReference type="InterPro" id="IPR004101">
    <property type="entry name" value="Mur_ligase_C"/>
</dbReference>
<feature type="domain" description="Mur ligase C-terminal" evidence="11">
    <location>
        <begin position="312"/>
        <end position="434"/>
    </location>
</feature>
<dbReference type="GO" id="GO:0008360">
    <property type="term" value="P:regulation of cell shape"/>
    <property type="evidence" value="ECO:0007669"/>
    <property type="project" value="UniProtKB-KW"/>
</dbReference>
<dbReference type="GO" id="GO:0106418">
    <property type="term" value="F:UDP-N-acetylmuramate-L-alanyl-gamma-D-glutamyl-meso-2,6-diaminoheptanedioate ligase activity"/>
    <property type="evidence" value="ECO:0007669"/>
    <property type="project" value="UniProtKB-EC"/>
</dbReference>
<evidence type="ECO:0000256" key="5">
    <source>
        <dbReference type="ARBA" id="ARBA00022960"/>
    </source>
</evidence>
<evidence type="ECO:0000259" key="11">
    <source>
        <dbReference type="Pfam" id="PF02875"/>
    </source>
</evidence>
<keyword evidence="6 9" id="KW-0573">Peptidoglycan synthesis</keyword>
<keyword evidence="9" id="KW-0460">Magnesium</keyword>
<evidence type="ECO:0000256" key="3">
    <source>
        <dbReference type="ARBA" id="ARBA00022741"/>
    </source>
</evidence>
<dbReference type="NCBIfam" id="TIGR01081">
    <property type="entry name" value="mpl"/>
    <property type="match status" value="1"/>
</dbReference>
<dbReference type="PANTHER" id="PTHR43445:SF5">
    <property type="entry name" value="UDP-N-ACETYLMURAMATE--L-ALANYL-GAMMA-D-GLUTAMYL-MESO-2,6-DIAMINOHEPTANDIOATE LIGASE"/>
    <property type="match status" value="1"/>
</dbReference>
<comment type="caution">
    <text evidence="13">The sequence shown here is derived from an EMBL/GenBank/DDBJ whole genome shotgun (WGS) entry which is preliminary data.</text>
</comment>
<keyword evidence="8 9" id="KW-0961">Cell wall biogenesis/degradation</keyword>
<dbReference type="EMBL" id="SWCJ01000003">
    <property type="protein sequence ID" value="TKB56729.1"/>
    <property type="molecule type" value="Genomic_DNA"/>
</dbReference>
<dbReference type="Pfam" id="PF01225">
    <property type="entry name" value="Mur_ligase"/>
    <property type="match status" value="1"/>
</dbReference>
<keyword evidence="3 9" id="KW-0547">Nucleotide-binding</keyword>
<dbReference type="PANTHER" id="PTHR43445">
    <property type="entry name" value="UDP-N-ACETYLMURAMATE--L-ALANINE LIGASE-RELATED"/>
    <property type="match status" value="1"/>
</dbReference>
<feature type="binding site" evidence="9">
    <location>
        <begin position="110"/>
        <end position="116"/>
    </location>
    <ligand>
        <name>ATP</name>
        <dbReference type="ChEBI" id="CHEBI:30616"/>
    </ligand>
</feature>
<comment type="similarity">
    <text evidence="9">Belongs to the MurCDEF family. Mpl subfamily.</text>
</comment>